<keyword evidence="2" id="KW-1185">Reference proteome</keyword>
<feature type="domain" description="Protein kinase" evidence="1">
    <location>
        <begin position="1"/>
        <end position="76"/>
    </location>
</feature>
<dbReference type="SUPFAM" id="SSF56112">
    <property type="entry name" value="Protein kinase-like (PK-like)"/>
    <property type="match status" value="1"/>
</dbReference>
<evidence type="ECO:0000313" key="2">
    <source>
        <dbReference type="Proteomes" id="UP000887575"/>
    </source>
</evidence>
<dbReference type="PROSITE" id="PS50011">
    <property type="entry name" value="PROTEIN_KINASE_DOM"/>
    <property type="match status" value="1"/>
</dbReference>
<dbReference type="InterPro" id="IPR000719">
    <property type="entry name" value="Prot_kinase_dom"/>
</dbReference>
<dbReference type="WBParaSite" id="MBELARI_LOCUS2232">
    <property type="protein sequence ID" value="MBELARI_LOCUS2232"/>
    <property type="gene ID" value="MBELARI_LOCUS2232"/>
</dbReference>
<dbReference type="GO" id="GO:0004672">
    <property type="term" value="F:protein kinase activity"/>
    <property type="evidence" value="ECO:0007669"/>
    <property type="project" value="InterPro"/>
</dbReference>
<dbReference type="InterPro" id="IPR011009">
    <property type="entry name" value="Kinase-like_dom_sf"/>
</dbReference>
<name>A0AAF3F5R3_9BILA</name>
<reference evidence="3" key="1">
    <citation type="submission" date="2024-02" db="UniProtKB">
        <authorList>
            <consortium name="WormBaseParasite"/>
        </authorList>
    </citation>
    <scope>IDENTIFICATION</scope>
</reference>
<sequence>MLEVTREKTEMVMTQRYASPPVRRGDDSFQEILLMSSRNDVYSLGLVIWELVERKVVLGEFGAFGIESVGSNTEYF</sequence>
<proteinExistence type="predicted"/>
<dbReference type="GO" id="GO:0005524">
    <property type="term" value="F:ATP binding"/>
    <property type="evidence" value="ECO:0007669"/>
    <property type="project" value="InterPro"/>
</dbReference>
<accession>A0AAF3F5R3</accession>
<dbReference type="AlphaFoldDB" id="A0AAF3F5R3"/>
<evidence type="ECO:0000313" key="3">
    <source>
        <dbReference type="WBParaSite" id="MBELARI_LOCUS2232"/>
    </source>
</evidence>
<evidence type="ECO:0000259" key="1">
    <source>
        <dbReference type="PROSITE" id="PS50011"/>
    </source>
</evidence>
<organism evidence="2 3">
    <name type="scientific">Mesorhabditis belari</name>
    <dbReference type="NCBI Taxonomy" id="2138241"/>
    <lineage>
        <taxon>Eukaryota</taxon>
        <taxon>Metazoa</taxon>
        <taxon>Ecdysozoa</taxon>
        <taxon>Nematoda</taxon>
        <taxon>Chromadorea</taxon>
        <taxon>Rhabditida</taxon>
        <taxon>Rhabditina</taxon>
        <taxon>Rhabditomorpha</taxon>
        <taxon>Rhabditoidea</taxon>
        <taxon>Rhabditidae</taxon>
        <taxon>Mesorhabditinae</taxon>
        <taxon>Mesorhabditis</taxon>
    </lineage>
</organism>
<dbReference type="Gene3D" id="1.10.510.10">
    <property type="entry name" value="Transferase(Phosphotransferase) domain 1"/>
    <property type="match status" value="1"/>
</dbReference>
<protein>
    <recommendedName>
        <fullName evidence="1">Protein kinase domain-containing protein</fullName>
    </recommendedName>
</protein>
<dbReference type="Proteomes" id="UP000887575">
    <property type="component" value="Unassembled WGS sequence"/>
</dbReference>